<dbReference type="Pfam" id="PF14060">
    <property type="entry name" value="DUF4252"/>
    <property type="match status" value="1"/>
</dbReference>
<dbReference type="AlphaFoldDB" id="A0A6P0UL71"/>
<keyword evidence="1" id="KW-0732">Signal</keyword>
<dbReference type="InterPro" id="IPR025348">
    <property type="entry name" value="DUF4252"/>
</dbReference>
<feature type="signal peptide" evidence="1">
    <location>
        <begin position="1"/>
        <end position="25"/>
    </location>
</feature>
<gene>
    <name evidence="2" type="ORF">GWK09_10695</name>
</gene>
<evidence type="ECO:0000256" key="1">
    <source>
        <dbReference type="SAM" id="SignalP"/>
    </source>
</evidence>
<organism evidence="2 3">
    <name type="scientific">Muriicola jejuensis</name>
    <dbReference type="NCBI Taxonomy" id="504488"/>
    <lineage>
        <taxon>Bacteria</taxon>
        <taxon>Pseudomonadati</taxon>
        <taxon>Bacteroidota</taxon>
        <taxon>Flavobacteriia</taxon>
        <taxon>Flavobacteriales</taxon>
        <taxon>Flavobacteriaceae</taxon>
        <taxon>Muriicola</taxon>
    </lineage>
</organism>
<sequence length="179" mass="19879">MKKLTATLPVLTFILLLGCSSTQSLQEYYVDNAENPNFISLDLPASILNLDEVDLTEEQRTAVESLRKLNILAFKKTSSNSAEYEAERTKVNAILKNSEFKELMKLNSSYGKGFVKYLGDADAIDEVVIYGNSNEKGFALIRVLGKDMNPAHLMQLMQAIQKSDYKGEGLGEIGQFLKG</sequence>
<dbReference type="Proteomes" id="UP000468443">
    <property type="component" value="Unassembled WGS sequence"/>
</dbReference>
<accession>A0A6P0UL71</accession>
<feature type="chain" id="PRO_5026997520" evidence="1">
    <location>
        <begin position="26"/>
        <end position="179"/>
    </location>
</feature>
<dbReference type="RefSeq" id="WP_163693385.1">
    <property type="nucleotide sequence ID" value="NZ_FXTW01000002.1"/>
</dbReference>
<reference evidence="2 3" key="1">
    <citation type="submission" date="2020-01" db="EMBL/GenBank/DDBJ databases">
        <title>Muriicola jejuensis KCTC 22299.</title>
        <authorList>
            <person name="Wang G."/>
        </authorList>
    </citation>
    <scope>NUCLEOTIDE SEQUENCE [LARGE SCALE GENOMIC DNA]</scope>
    <source>
        <strain evidence="2 3">KCTC 22299</strain>
    </source>
</reference>
<name>A0A6P0UL71_9FLAO</name>
<proteinExistence type="predicted"/>
<protein>
    <submittedName>
        <fullName evidence="2">DUF4252 domain-containing protein</fullName>
    </submittedName>
</protein>
<dbReference type="EMBL" id="JAABOP010000002">
    <property type="protein sequence ID" value="NER10986.1"/>
    <property type="molecule type" value="Genomic_DNA"/>
</dbReference>
<evidence type="ECO:0000313" key="3">
    <source>
        <dbReference type="Proteomes" id="UP000468443"/>
    </source>
</evidence>
<keyword evidence="3" id="KW-1185">Reference proteome</keyword>
<dbReference type="PROSITE" id="PS51257">
    <property type="entry name" value="PROKAR_LIPOPROTEIN"/>
    <property type="match status" value="1"/>
</dbReference>
<evidence type="ECO:0000313" key="2">
    <source>
        <dbReference type="EMBL" id="NER10986.1"/>
    </source>
</evidence>
<comment type="caution">
    <text evidence="2">The sequence shown here is derived from an EMBL/GenBank/DDBJ whole genome shotgun (WGS) entry which is preliminary data.</text>
</comment>